<proteinExistence type="predicted"/>
<accession>A0A072NEC2</accession>
<reference evidence="1 2" key="1">
    <citation type="submission" date="2014-04" db="EMBL/GenBank/DDBJ databases">
        <title>Draft genome sequence of Bacillus azotoformans MEV2011, a (co-) denitrifying strain unable to grow in the presence of oxygen.</title>
        <authorList>
            <person name="Nielsen M."/>
            <person name="Schreiber L."/>
            <person name="Finster K."/>
            <person name="Schramm A."/>
        </authorList>
    </citation>
    <scope>NUCLEOTIDE SEQUENCE [LARGE SCALE GENOMIC DNA]</scope>
    <source>
        <strain evidence="1 2">MEV2011</strain>
    </source>
</reference>
<gene>
    <name evidence="1" type="ORF">M670_04813</name>
</gene>
<dbReference type="PATRIC" id="fig|1348973.3.peg.4684"/>
<dbReference type="EMBL" id="JJRY01000038">
    <property type="protein sequence ID" value="KEF36014.1"/>
    <property type="molecule type" value="Genomic_DNA"/>
</dbReference>
<comment type="caution">
    <text evidence="1">The sequence shown here is derived from an EMBL/GenBank/DDBJ whole genome shotgun (WGS) entry which is preliminary data.</text>
</comment>
<dbReference type="AlphaFoldDB" id="A0A072NEC2"/>
<evidence type="ECO:0000313" key="1">
    <source>
        <dbReference type="EMBL" id="KEF36014.1"/>
    </source>
</evidence>
<dbReference type="OrthoDB" id="2692034at2"/>
<dbReference type="GeneID" id="89469170"/>
<organism evidence="1 2">
    <name type="scientific">Schinkia azotoformans MEV2011</name>
    <dbReference type="NCBI Taxonomy" id="1348973"/>
    <lineage>
        <taxon>Bacteria</taxon>
        <taxon>Bacillati</taxon>
        <taxon>Bacillota</taxon>
        <taxon>Bacilli</taxon>
        <taxon>Bacillales</taxon>
        <taxon>Bacillaceae</taxon>
        <taxon>Calidifontibacillus/Schinkia group</taxon>
        <taxon>Schinkia</taxon>
    </lineage>
</organism>
<sequence length="96" mass="11561">MKSLQDAFYNWLSIKVVSDARPNDKAAKETLEHFELVLKEDHKIEEVVRLEYNEDLYFVYYLLNGEEKSMRFPKDLIDFMLNAIEREPDKYPIIEE</sequence>
<evidence type="ECO:0000313" key="2">
    <source>
        <dbReference type="Proteomes" id="UP000027936"/>
    </source>
</evidence>
<protein>
    <submittedName>
        <fullName evidence="1">Uncharacterized protein</fullName>
    </submittedName>
</protein>
<dbReference type="Proteomes" id="UP000027936">
    <property type="component" value="Unassembled WGS sequence"/>
</dbReference>
<name>A0A072NEC2_SCHAZ</name>
<dbReference type="RefSeq" id="WP_003330001.1">
    <property type="nucleotide sequence ID" value="NZ_JJRY01000038.1"/>
</dbReference>